<dbReference type="InterPro" id="IPR049614">
    <property type="entry name" value="HrpB_DEXH"/>
</dbReference>
<organism evidence="7 8">
    <name type="scientific">Algoriphagus ratkowskyi</name>
    <dbReference type="NCBI Taxonomy" id="57028"/>
    <lineage>
        <taxon>Bacteria</taxon>
        <taxon>Pseudomonadati</taxon>
        <taxon>Bacteroidota</taxon>
        <taxon>Cytophagia</taxon>
        <taxon>Cytophagales</taxon>
        <taxon>Cyclobacteriaceae</taxon>
        <taxon>Algoriphagus</taxon>
    </lineage>
</organism>
<evidence type="ECO:0000259" key="5">
    <source>
        <dbReference type="PROSITE" id="PS51192"/>
    </source>
</evidence>
<evidence type="ECO:0000256" key="4">
    <source>
        <dbReference type="ARBA" id="ARBA00022840"/>
    </source>
</evidence>
<dbReference type="GO" id="GO:0016787">
    <property type="term" value="F:hydrolase activity"/>
    <property type="evidence" value="ECO:0007669"/>
    <property type="project" value="UniProtKB-KW"/>
</dbReference>
<keyword evidence="2" id="KW-0378">Hydrolase</keyword>
<evidence type="ECO:0000259" key="6">
    <source>
        <dbReference type="PROSITE" id="PS51194"/>
    </source>
</evidence>
<dbReference type="InterPro" id="IPR001650">
    <property type="entry name" value="Helicase_C-like"/>
</dbReference>
<dbReference type="PROSITE" id="PS51194">
    <property type="entry name" value="HELICASE_CTER"/>
    <property type="match status" value="1"/>
</dbReference>
<protein>
    <submittedName>
        <fullName evidence="7">ATP-dependent helicase HrpB</fullName>
    </submittedName>
</protein>
<dbReference type="PIRSF" id="PIRSF005496">
    <property type="entry name" value="ATP_hel_hrpB"/>
    <property type="match status" value="1"/>
</dbReference>
<dbReference type="PANTHER" id="PTHR43519">
    <property type="entry name" value="ATP-DEPENDENT RNA HELICASE HRPB"/>
    <property type="match status" value="1"/>
</dbReference>
<dbReference type="Proteomes" id="UP000249115">
    <property type="component" value="Unassembled WGS sequence"/>
</dbReference>
<dbReference type="InterPro" id="IPR010225">
    <property type="entry name" value="HrpB"/>
</dbReference>
<dbReference type="AlphaFoldDB" id="A0A2W7T154"/>
<dbReference type="InterPro" id="IPR014001">
    <property type="entry name" value="Helicase_ATP-bd"/>
</dbReference>
<dbReference type="Pfam" id="PF24473">
    <property type="entry name" value="CON_HrpB"/>
    <property type="match status" value="1"/>
</dbReference>
<dbReference type="SMART" id="SM00490">
    <property type="entry name" value="HELICc"/>
    <property type="match status" value="1"/>
</dbReference>
<dbReference type="InterPro" id="IPR013689">
    <property type="entry name" value="RNA_helicase_ATP-dep_HrpB_C"/>
</dbReference>
<accession>A0A2W7T154</accession>
<dbReference type="InterPro" id="IPR011545">
    <property type="entry name" value="DEAD/DEAH_box_helicase_dom"/>
</dbReference>
<dbReference type="CDD" id="cd18791">
    <property type="entry name" value="SF2_C_RHA"/>
    <property type="match status" value="1"/>
</dbReference>
<dbReference type="Gene3D" id="1.20.120.1080">
    <property type="match status" value="1"/>
</dbReference>
<feature type="domain" description="Helicase ATP-binding" evidence="5">
    <location>
        <begin position="35"/>
        <end position="199"/>
    </location>
</feature>
<keyword evidence="4" id="KW-0067">ATP-binding</keyword>
<dbReference type="GO" id="GO:0003676">
    <property type="term" value="F:nucleic acid binding"/>
    <property type="evidence" value="ECO:0007669"/>
    <property type="project" value="InterPro"/>
</dbReference>
<dbReference type="NCBIfam" id="TIGR01970">
    <property type="entry name" value="DEAH_box_HrpB"/>
    <property type="match status" value="1"/>
</dbReference>
<dbReference type="SMART" id="SM00487">
    <property type="entry name" value="DEXDc"/>
    <property type="match status" value="1"/>
</dbReference>
<dbReference type="SUPFAM" id="SSF52540">
    <property type="entry name" value="P-loop containing nucleoside triphosphate hydrolases"/>
    <property type="match status" value="1"/>
</dbReference>
<feature type="domain" description="Helicase C-terminal" evidence="6">
    <location>
        <begin position="221"/>
        <end position="388"/>
    </location>
</feature>
<dbReference type="PANTHER" id="PTHR43519:SF1">
    <property type="entry name" value="ATP-DEPENDENT RNA HELICASE HRPB"/>
    <property type="match status" value="1"/>
</dbReference>
<gene>
    <name evidence="7" type="ORF">LV84_02041</name>
</gene>
<dbReference type="CDD" id="cd17990">
    <property type="entry name" value="DEXHc_HrpB"/>
    <property type="match status" value="1"/>
</dbReference>
<evidence type="ECO:0000256" key="2">
    <source>
        <dbReference type="ARBA" id="ARBA00022801"/>
    </source>
</evidence>
<reference evidence="7 8" key="1">
    <citation type="submission" date="2018-06" db="EMBL/GenBank/DDBJ databases">
        <title>Genomic Encyclopedia of Archaeal and Bacterial Type Strains, Phase II (KMG-II): from individual species to whole genera.</title>
        <authorList>
            <person name="Goeker M."/>
        </authorList>
    </citation>
    <scope>NUCLEOTIDE SEQUENCE [LARGE SCALE GENOMIC DNA]</scope>
    <source>
        <strain evidence="7 8">DSM 22686</strain>
    </source>
</reference>
<evidence type="ECO:0000313" key="8">
    <source>
        <dbReference type="Proteomes" id="UP000249115"/>
    </source>
</evidence>
<dbReference type="InterPro" id="IPR056329">
    <property type="entry name" value="CON_HrpB"/>
</dbReference>
<proteinExistence type="predicted"/>
<dbReference type="GO" id="GO:0004386">
    <property type="term" value="F:helicase activity"/>
    <property type="evidence" value="ECO:0007669"/>
    <property type="project" value="UniProtKB-KW"/>
</dbReference>
<dbReference type="FunFam" id="3.40.50.300:FF:002125">
    <property type="entry name" value="ATP-dependent helicase HrpB"/>
    <property type="match status" value="1"/>
</dbReference>
<name>A0A2W7T154_9BACT</name>
<dbReference type="InterPro" id="IPR007502">
    <property type="entry name" value="Helicase-assoc_dom"/>
</dbReference>
<dbReference type="GO" id="GO:0005524">
    <property type="term" value="F:ATP binding"/>
    <property type="evidence" value="ECO:0007669"/>
    <property type="project" value="UniProtKB-KW"/>
</dbReference>
<dbReference type="Pfam" id="PF00270">
    <property type="entry name" value="DEAD"/>
    <property type="match status" value="1"/>
</dbReference>
<comment type="caution">
    <text evidence="7">The sequence shown here is derived from an EMBL/GenBank/DDBJ whole genome shotgun (WGS) entry which is preliminary data.</text>
</comment>
<evidence type="ECO:0000256" key="1">
    <source>
        <dbReference type="ARBA" id="ARBA00022741"/>
    </source>
</evidence>
<keyword evidence="3 7" id="KW-0347">Helicase</keyword>
<sequence length="841" mass="94232">MPLLPQNPVFLPCMLNNFDFNIFDLPVAEIIPQVKTQLSTSNSLIIQAPPGAGKSTLLPLVLLDEPWLVGKKILMLEPRRLATKTIAQRMASMTNTKLGDLIGYRIRFESVISANTRLEVITEGILTRMLHSDNGLEDVGLVIFDEFHERNLHSEVALALCREVQQVLRPDLRILLMSATIDANVLSGLLGSTVIESKGRQYPVEVNYMNEVDQYSIGEDTARQIIPLTKVHNGDFLVFLPGQGEIRKAQEILKKMLPDDLVLPLYGQLSLGDQNRAILPHPSGKRKIVLSTDIAETSLTIEGVTVVVDSGFAKSSRFDARSGLSRLVLHRISIDSADQRSGRAGRLTAGHSYRLWTKAIQNQLNEYRTPELMEADLTGLVLDMKAWGKQDIRSMTWLTTPPAGTLALAEKTLESIEAILEGELTPHGREVHKLPTHPRIAHMLINAVKIDQLGLATDIAAILDERDPLGPDAGVDINLRIEALRRFRKYDVSISGIKKIEKLAASYRRMYSILPENGPVDPWQTGLLLAYAYPERIAAARPGNNAQFQLANGKIAQIAHKDDLAHESWLAVAHVDAREGMGKIWMAAPINPKDLAPMLKTKEVLKWDRKKGGLQAHSEIRIGSIILGTRPLSKYAAGDVTEAILEAIREDGEYLLDFSENVEQLILRVHNLKNWHPDQNWPDWSIAGLCEKPETWIAPYLQNITKNDDFKKLNLVQILSSSLDFTLQKQLDQFAPATIAVPSGSKIKLEYRIDEIPLLAVRLQELFGLLETPRVNNGKIPVLIEMLSPGYKPVQLTQDLKSFWKNGYFEVKKELKRRYPKHEWPENPLEAQAISGVKRRF</sequence>
<dbReference type="Pfam" id="PF08482">
    <property type="entry name" value="HrpB_C"/>
    <property type="match status" value="1"/>
</dbReference>
<dbReference type="Gene3D" id="3.40.50.300">
    <property type="entry name" value="P-loop containing nucleotide triphosphate hydrolases"/>
    <property type="match status" value="2"/>
</dbReference>
<evidence type="ECO:0000313" key="7">
    <source>
        <dbReference type="EMBL" id="PZX56912.1"/>
    </source>
</evidence>
<dbReference type="EMBL" id="QKZU01000007">
    <property type="protein sequence ID" value="PZX56912.1"/>
    <property type="molecule type" value="Genomic_DNA"/>
</dbReference>
<dbReference type="SMART" id="SM00847">
    <property type="entry name" value="HA2"/>
    <property type="match status" value="1"/>
</dbReference>
<dbReference type="Pfam" id="PF00271">
    <property type="entry name" value="Helicase_C"/>
    <property type="match status" value="1"/>
</dbReference>
<keyword evidence="1" id="KW-0547">Nucleotide-binding</keyword>
<dbReference type="PROSITE" id="PS51192">
    <property type="entry name" value="HELICASE_ATP_BIND_1"/>
    <property type="match status" value="1"/>
</dbReference>
<dbReference type="InterPro" id="IPR027417">
    <property type="entry name" value="P-loop_NTPase"/>
</dbReference>
<evidence type="ECO:0000256" key="3">
    <source>
        <dbReference type="ARBA" id="ARBA00022806"/>
    </source>
</evidence>